<proteinExistence type="predicted"/>
<dbReference type="GeneID" id="33350872"/>
<dbReference type="RefSeq" id="YP_009390156.1">
    <property type="nucleotide sequence ID" value="NC_035231.1"/>
</dbReference>
<accession>A0A3G1I9C8</accession>
<dbReference type="Pfam" id="PF14251">
    <property type="entry name" value="PterinBD-DUF4346"/>
    <property type="match status" value="1"/>
</dbReference>
<reference evidence="2" key="1">
    <citation type="journal article" date="2017" name="Sci. Rep.">
        <title>Origin and evolutionary history of freshwater Rhodophyta: further insights based on phylogenomic evidence.</title>
        <authorList>
            <person name="Nan F."/>
            <person name="Feng J."/>
            <person name="Lv J."/>
            <person name="Liu Q."/>
            <person name="Fang K."/>
            <person name="Gong C."/>
            <person name="Xie S."/>
        </authorList>
    </citation>
    <scope>NUCLEOTIDE SEQUENCE</scope>
</reference>
<dbReference type="AlphaFoldDB" id="A0A3G1I9C8"/>
<dbReference type="EMBL" id="KY033529">
    <property type="protein sequence ID" value="ART65544.1"/>
    <property type="molecule type" value="Genomic_DNA"/>
</dbReference>
<feature type="domain" description="DUF4346" evidence="1">
    <location>
        <begin position="39"/>
        <end position="120"/>
    </location>
</feature>
<evidence type="ECO:0000259" key="1">
    <source>
        <dbReference type="Pfam" id="PF14251"/>
    </source>
</evidence>
<geneLocation type="chloroplast" evidence="2"/>
<sequence>MQNLTFNSKMNDYYLLKKINSNNYISEINLLNVTSHCIIKVLSNQTIQLSYYIALPMRDTCIKNRYVPIIFTANNAKSICDLMQYHQNIFITLSSGHALYLGRELIKAELALIMNQQYVQA</sequence>
<dbReference type="InterPro" id="IPR025595">
    <property type="entry name" value="PterinBD-DUF4346"/>
</dbReference>
<name>A0A3G1I9C8_9FLOR</name>
<organism evidence="2">
    <name type="scientific">Sheathia arcuata</name>
    <dbReference type="NCBI Taxonomy" id="340433"/>
    <lineage>
        <taxon>Eukaryota</taxon>
        <taxon>Rhodophyta</taxon>
        <taxon>Florideophyceae</taxon>
        <taxon>Nemaliophycidae</taxon>
        <taxon>Batrachospermales</taxon>
        <taxon>Batrachospermaceae</taxon>
        <taxon>Sheathia</taxon>
    </lineage>
</organism>
<keyword evidence="2" id="KW-0150">Chloroplast</keyword>
<keyword evidence="2" id="KW-0934">Plastid</keyword>
<protein>
    <recommendedName>
        <fullName evidence="1">DUF4346 domain-containing protein</fullName>
    </recommendedName>
</protein>
<evidence type="ECO:0000313" key="2">
    <source>
        <dbReference type="EMBL" id="ART65544.1"/>
    </source>
</evidence>